<dbReference type="GO" id="GO:0016887">
    <property type="term" value="F:ATP hydrolysis activity"/>
    <property type="evidence" value="ECO:0007669"/>
    <property type="project" value="InterPro"/>
</dbReference>
<dbReference type="Proteomes" id="UP000183653">
    <property type="component" value="Chromosome I"/>
</dbReference>
<dbReference type="AlphaFoldDB" id="A0A1H2I202"/>
<sequence length="643" mass="72416">MLTVVGDSEYKGFLLRKSIRIKGSIVVLTGKNGVGKTRFLESIKQLSTKVYRTEKELNASDIIFLAQSALVPSFGQGYNDDAYVAKVRSTIEYFVRSKQDFIDPYDENKASARMMARMGSPQISLSYAKLHELCRVISLKLNLPIADLSEEHIKLNFDELLDTPFGVSDISMICNTYRRRIDENEFNEWRVVSRRKDVDFITFDKIEEYFGSKPWEVLNSILEKVFDGKFIFSIPDEESDVYDYVAQLKLKGSGQNLNPDSLSSGENTLLWLVLTLFNTQYREVMSSAVPKLLLIDEPDAFLHPKMVEKLYAVLNSFTAMFGVFVFITTHSPTTVALAPPDSIYVVDEAGAVSVEKDFAISELLDGVNQISLDPENRLHVFVESFYDANMFSALYAHLRGVEDTIDSKVSLSFIPSGEKVPEYRIVEAMHSLVSDDGDLCSKMVDAINGVGSCAHVYGAVESFAEFSSKYVRGVVDWDLHNKPKPGIVVFANGYAYTTENIGLDPISILLMLHMDKGDDYSIFNLCGEGVSWGEWLERLDLLQVSLDRYLERVLNSPNNRDAEIEYVSGLRLLTDIRYLHMGSELEGVVLTAYPGLRSYIGNGAKKDLKYTVVTKSMLKLTGGRLIPVQFVQLFKELQISRPR</sequence>
<name>A0A1H2I202_9PSED</name>
<feature type="domain" description="ATPase AAA-type core" evidence="1">
    <location>
        <begin position="251"/>
        <end position="335"/>
    </location>
</feature>
<dbReference type="GO" id="GO:0005524">
    <property type="term" value="F:ATP binding"/>
    <property type="evidence" value="ECO:0007669"/>
    <property type="project" value="InterPro"/>
</dbReference>
<protein>
    <submittedName>
        <fullName evidence="2">AAA domain-containing protein, putative AbiEii toxin, Type IV TA system</fullName>
    </submittedName>
</protein>
<dbReference type="CDD" id="cd00267">
    <property type="entry name" value="ABC_ATPase"/>
    <property type="match status" value="1"/>
</dbReference>
<gene>
    <name evidence="2" type="ORF">SAMN04490197_5474</name>
</gene>
<organism evidence="2 3">
    <name type="scientific">Pseudomonas orientalis</name>
    <dbReference type="NCBI Taxonomy" id="76758"/>
    <lineage>
        <taxon>Bacteria</taxon>
        <taxon>Pseudomonadati</taxon>
        <taxon>Pseudomonadota</taxon>
        <taxon>Gammaproteobacteria</taxon>
        <taxon>Pseudomonadales</taxon>
        <taxon>Pseudomonadaceae</taxon>
        <taxon>Pseudomonas</taxon>
    </lineage>
</organism>
<dbReference type="RefSeq" id="WP_057722953.1">
    <property type="nucleotide sequence ID" value="NZ_JYLM01000003.1"/>
</dbReference>
<dbReference type="InterPro" id="IPR051396">
    <property type="entry name" value="Bact_Antivir_Def_Nuclease"/>
</dbReference>
<dbReference type="Gene3D" id="3.40.50.300">
    <property type="entry name" value="P-loop containing nucleotide triphosphate hydrolases"/>
    <property type="match status" value="1"/>
</dbReference>
<dbReference type="OrthoDB" id="9789856at2"/>
<dbReference type="SUPFAM" id="SSF52540">
    <property type="entry name" value="P-loop containing nucleoside triphosphate hydrolases"/>
    <property type="match status" value="1"/>
</dbReference>
<dbReference type="PANTHER" id="PTHR43581:SF4">
    <property type="entry name" value="ATP_GTP PHOSPHATASE"/>
    <property type="match status" value="1"/>
</dbReference>
<dbReference type="InterPro" id="IPR003959">
    <property type="entry name" value="ATPase_AAA_core"/>
</dbReference>
<evidence type="ECO:0000313" key="2">
    <source>
        <dbReference type="EMBL" id="SDU37936.1"/>
    </source>
</evidence>
<evidence type="ECO:0000313" key="3">
    <source>
        <dbReference type="Proteomes" id="UP000183653"/>
    </source>
</evidence>
<accession>A0A1H2I202</accession>
<dbReference type="PANTHER" id="PTHR43581">
    <property type="entry name" value="ATP/GTP PHOSPHATASE"/>
    <property type="match status" value="1"/>
</dbReference>
<dbReference type="Pfam" id="PF13304">
    <property type="entry name" value="AAA_21"/>
    <property type="match status" value="1"/>
</dbReference>
<reference evidence="2 3" key="1">
    <citation type="submission" date="2016-10" db="EMBL/GenBank/DDBJ databases">
        <authorList>
            <person name="Varghese N."/>
            <person name="Submissions S."/>
        </authorList>
    </citation>
    <scope>NUCLEOTIDE SEQUENCE [LARGE SCALE GENOMIC DNA]</scope>
    <source>
        <strain evidence="2 3">BS2775</strain>
    </source>
</reference>
<dbReference type="EMBL" id="LT629782">
    <property type="protein sequence ID" value="SDU37936.1"/>
    <property type="molecule type" value="Genomic_DNA"/>
</dbReference>
<dbReference type="InterPro" id="IPR027417">
    <property type="entry name" value="P-loop_NTPase"/>
</dbReference>
<proteinExistence type="predicted"/>
<keyword evidence="3" id="KW-1185">Reference proteome</keyword>
<evidence type="ECO:0000259" key="1">
    <source>
        <dbReference type="Pfam" id="PF13304"/>
    </source>
</evidence>